<feature type="transmembrane region" description="Helical" evidence="7">
    <location>
        <begin position="379"/>
        <end position="398"/>
    </location>
</feature>
<keyword evidence="4 7" id="KW-1133">Transmembrane helix</keyword>
<name>A0A368YXB8_9RHOB</name>
<proteinExistence type="predicted"/>
<keyword evidence="3 7" id="KW-0812">Transmembrane</keyword>
<keyword evidence="9" id="KW-1185">Reference proteome</keyword>
<feature type="region of interest" description="Disordered" evidence="6">
    <location>
        <begin position="545"/>
        <end position="571"/>
    </location>
</feature>
<dbReference type="GO" id="GO:0022857">
    <property type="term" value="F:transmembrane transporter activity"/>
    <property type="evidence" value="ECO:0007669"/>
    <property type="project" value="TreeGrafter"/>
</dbReference>
<protein>
    <recommendedName>
        <fullName evidence="10">MFS transporter</fullName>
    </recommendedName>
</protein>
<dbReference type="Proteomes" id="UP000253345">
    <property type="component" value="Unassembled WGS sequence"/>
</dbReference>
<feature type="transmembrane region" description="Helical" evidence="7">
    <location>
        <begin position="410"/>
        <end position="438"/>
    </location>
</feature>
<keyword evidence="5 7" id="KW-0472">Membrane</keyword>
<feature type="transmembrane region" description="Helical" evidence="7">
    <location>
        <begin position="249"/>
        <end position="269"/>
    </location>
</feature>
<feature type="transmembrane region" description="Helical" evidence="7">
    <location>
        <begin position="281"/>
        <end position="300"/>
    </location>
</feature>
<organism evidence="8 9">
    <name type="scientific">Paracoccus lutimaris</name>
    <dbReference type="NCBI Taxonomy" id="1490030"/>
    <lineage>
        <taxon>Bacteria</taxon>
        <taxon>Pseudomonadati</taxon>
        <taxon>Pseudomonadota</taxon>
        <taxon>Alphaproteobacteria</taxon>
        <taxon>Rhodobacterales</taxon>
        <taxon>Paracoccaceae</taxon>
        <taxon>Paracoccus</taxon>
    </lineage>
</organism>
<feature type="transmembrane region" description="Helical" evidence="7">
    <location>
        <begin position="505"/>
        <end position="525"/>
    </location>
</feature>
<evidence type="ECO:0000256" key="1">
    <source>
        <dbReference type="ARBA" id="ARBA00004127"/>
    </source>
</evidence>
<evidence type="ECO:0000256" key="3">
    <source>
        <dbReference type="ARBA" id="ARBA00022692"/>
    </source>
</evidence>
<evidence type="ECO:0008006" key="10">
    <source>
        <dbReference type="Google" id="ProtNLM"/>
    </source>
</evidence>
<evidence type="ECO:0000256" key="2">
    <source>
        <dbReference type="ARBA" id="ARBA00022448"/>
    </source>
</evidence>
<evidence type="ECO:0000256" key="6">
    <source>
        <dbReference type="SAM" id="MobiDB-lite"/>
    </source>
</evidence>
<feature type="transmembrane region" description="Helical" evidence="7">
    <location>
        <begin position="64"/>
        <end position="83"/>
    </location>
</feature>
<gene>
    <name evidence="8" type="ORF">DFP89_11138</name>
</gene>
<dbReference type="GO" id="GO:0005886">
    <property type="term" value="C:plasma membrane"/>
    <property type="evidence" value="ECO:0007669"/>
    <property type="project" value="TreeGrafter"/>
</dbReference>
<feature type="transmembrane region" description="Helical" evidence="7">
    <location>
        <begin position="95"/>
        <end position="114"/>
    </location>
</feature>
<reference evidence="8 9" key="1">
    <citation type="submission" date="2018-07" db="EMBL/GenBank/DDBJ databases">
        <title>Genomic Encyclopedia of Type Strains, Phase III (KMG-III): the genomes of soil and plant-associated and newly described type strains.</title>
        <authorList>
            <person name="Whitman W."/>
        </authorList>
    </citation>
    <scope>NUCLEOTIDE SEQUENCE [LARGE SCALE GENOMIC DNA]</scope>
    <source>
        <strain evidence="8 9">CECT 8525</strain>
    </source>
</reference>
<evidence type="ECO:0000256" key="5">
    <source>
        <dbReference type="ARBA" id="ARBA00023136"/>
    </source>
</evidence>
<comment type="caution">
    <text evidence="8">The sequence shown here is derived from an EMBL/GenBank/DDBJ whole genome shotgun (WGS) entry which is preliminary data.</text>
</comment>
<dbReference type="PANTHER" id="PTHR23501:SF191">
    <property type="entry name" value="VACUOLAR BASIC AMINO ACID TRANSPORTER 4"/>
    <property type="match status" value="1"/>
</dbReference>
<sequence>MSTAATSAPAAAPAAPAAPSYRLRAALAYAMAAIVIGLTQGLAQNFVTTNVAQVAGDLGVTTTQATWLTVAFAAPRASMPILLIKIRAQYGLRRFAEIAIVIYLVVALGALTISDLRSALVMQFLAGMASAPLSSLAFMYMLEPLSPQWKMRLGLPVVMATVALGPSLARVISPALMADAGWNALHVMTLGMAAVSLALVYYLPLTSPPRQKVIAGLDLLSWALIAVGFGGLTVVFTMGAIYWWTAIPWLGWVLALSIAALTLAIVIELNRKTPLLDIRWLSTPAMLHLTVTLLIFRLILSEQSSGAPRMFQVLGVTQDQLVPIFTVISAGTVLGALALILFMTPRRVPQLHLVALALVAVGAWMDSHSTIDTRPAQMMLSQAMIAFAGSLFLAPAMMQGMISAIARGPNYILSFIVVFLSTQSLGGVMGSGLFLTFINHREALHVQLMREELTTADPLVLHEIAQRAAALAPQIADGAARRAQALSMIAQDATNQAYVMAYNDAYRLTALVAATALCLLILHLFRDWLAARLWPAAPPVAAPAEASAETSAAAAPAPDSEPAAPTPLPSR</sequence>
<feature type="transmembrane region" description="Helical" evidence="7">
    <location>
        <begin position="26"/>
        <end position="44"/>
    </location>
</feature>
<evidence type="ECO:0000313" key="9">
    <source>
        <dbReference type="Proteomes" id="UP000253345"/>
    </source>
</evidence>
<keyword evidence="2" id="KW-0813">Transport</keyword>
<feature type="transmembrane region" description="Helical" evidence="7">
    <location>
        <begin position="153"/>
        <end position="172"/>
    </location>
</feature>
<feature type="transmembrane region" description="Helical" evidence="7">
    <location>
        <begin position="120"/>
        <end position="141"/>
    </location>
</feature>
<dbReference type="RefSeq" id="WP_245948676.1">
    <property type="nucleotide sequence ID" value="NZ_QPJL01000011.1"/>
</dbReference>
<feature type="transmembrane region" description="Helical" evidence="7">
    <location>
        <begin position="184"/>
        <end position="205"/>
    </location>
</feature>
<dbReference type="Gene3D" id="1.20.1250.20">
    <property type="entry name" value="MFS general substrate transporter like domains"/>
    <property type="match status" value="1"/>
</dbReference>
<dbReference type="AlphaFoldDB" id="A0A368YXB8"/>
<evidence type="ECO:0000256" key="7">
    <source>
        <dbReference type="SAM" id="Phobius"/>
    </source>
</evidence>
<evidence type="ECO:0000256" key="4">
    <source>
        <dbReference type="ARBA" id="ARBA00022989"/>
    </source>
</evidence>
<dbReference type="SUPFAM" id="SSF103473">
    <property type="entry name" value="MFS general substrate transporter"/>
    <property type="match status" value="1"/>
</dbReference>
<evidence type="ECO:0000313" key="8">
    <source>
        <dbReference type="EMBL" id="RCW82834.1"/>
    </source>
</evidence>
<feature type="compositionally biased region" description="Low complexity" evidence="6">
    <location>
        <begin position="545"/>
        <end position="563"/>
    </location>
</feature>
<comment type="subcellular location">
    <subcellularLocation>
        <location evidence="1">Endomembrane system</location>
        <topology evidence="1">Multi-pass membrane protein</topology>
    </subcellularLocation>
</comment>
<dbReference type="InterPro" id="IPR036259">
    <property type="entry name" value="MFS_trans_sf"/>
</dbReference>
<dbReference type="EMBL" id="QPJL01000011">
    <property type="protein sequence ID" value="RCW82834.1"/>
    <property type="molecule type" value="Genomic_DNA"/>
</dbReference>
<dbReference type="GO" id="GO:0012505">
    <property type="term" value="C:endomembrane system"/>
    <property type="evidence" value="ECO:0007669"/>
    <property type="project" value="UniProtKB-SubCell"/>
</dbReference>
<dbReference type="PANTHER" id="PTHR23501">
    <property type="entry name" value="MAJOR FACILITATOR SUPERFAMILY"/>
    <property type="match status" value="1"/>
</dbReference>
<accession>A0A368YXB8</accession>
<feature type="transmembrane region" description="Helical" evidence="7">
    <location>
        <begin position="320"/>
        <end position="343"/>
    </location>
</feature>
<feature type="transmembrane region" description="Helical" evidence="7">
    <location>
        <begin position="217"/>
        <end position="243"/>
    </location>
</feature>